<gene>
    <name evidence="2" type="ORF">TrLO_g15101</name>
</gene>
<dbReference type="EMBL" id="BRXW01000079">
    <property type="protein sequence ID" value="GMI04817.1"/>
    <property type="molecule type" value="Genomic_DNA"/>
</dbReference>
<dbReference type="GO" id="GO:0016743">
    <property type="term" value="F:carboxyl- or carbamoyltransferase activity"/>
    <property type="evidence" value="ECO:0007669"/>
    <property type="project" value="InterPro"/>
</dbReference>
<name>A0A9W7C7R2_9STRA</name>
<keyword evidence="1" id="KW-0808">Transferase</keyword>
<dbReference type="AlphaFoldDB" id="A0A9W7C7R2"/>
<protein>
    <submittedName>
        <fullName evidence="2">Uncharacterized protein</fullName>
    </submittedName>
</protein>
<dbReference type="InterPro" id="IPR036901">
    <property type="entry name" value="Asp/Orn_carbamoylTrfase_sf"/>
</dbReference>
<dbReference type="OrthoDB" id="1924069at2759"/>
<evidence type="ECO:0000313" key="3">
    <source>
        <dbReference type="Proteomes" id="UP001165122"/>
    </source>
</evidence>
<reference evidence="3" key="1">
    <citation type="journal article" date="2023" name="Commun. Biol.">
        <title>Genome analysis of Parmales, the sister group of diatoms, reveals the evolutionary specialization of diatoms from phago-mixotrophs to photoautotrophs.</title>
        <authorList>
            <person name="Ban H."/>
            <person name="Sato S."/>
            <person name="Yoshikawa S."/>
            <person name="Yamada K."/>
            <person name="Nakamura Y."/>
            <person name="Ichinomiya M."/>
            <person name="Sato N."/>
            <person name="Blanc-Mathieu R."/>
            <person name="Endo H."/>
            <person name="Kuwata A."/>
            <person name="Ogata H."/>
        </authorList>
    </citation>
    <scope>NUCLEOTIDE SEQUENCE [LARGE SCALE GENOMIC DNA]</scope>
    <source>
        <strain evidence="3">NIES 3700</strain>
    </source>
</reference>
<dbReference type="GO" id="GO:0006520">
    <property type="term" value="P:amino acid metabolic process"/>
    <property type="evidence" value="ECO:0007669"/>
    <property type="project" value="InterPro"/>
</dbReference>
<keyword evidence="3" id="KW-1185">Reference proteome</keyword>
<evidence type="ECO:0000313" key="2">
    <source>
        <dbReference type="EMBL" id="GMI04817.1"/>
    </source>
</evidence>
<dbReference type="Gene3D" id="3.40.50.1370">
    <property type="entry name" value="Aspartate/ornithine carbamoyltransferase"/>
    <property type="match status" value="1"/>
</dbReference>
<comment type="caution">
    <text evidence="2">The sequence shown here is derived from an EMBL/GenBank/DDBJ whole genome shotgun (WGS) entry which is preliminary data.</text>
</comment>
<accession>A0A9W7C7R2</accession>
<dbReference type="SUPFAM" id="SSF53671">
    <property type="entry name" value="Aspartate/ornithine carbamoyltransferase"/>
    <property type="match status" value="1"/>
</dbReference>
<evidence type="ECO:0000256" key="1">
    <source>
        <dbReference type="ARBA" id="ARBA00022679"/>
    </source>
</evidence>
<sequence length="74" mass="8366">MDENSLTADPSTWNGSNFVSVKQLTPEGLQLLFSVAKDMKALVRSEGGDERLKHRVLANVFYEVKGEDERIERI</sequence>
<dbReference type="Proteomes" id="UP001165122">
    <property type="component" value="Unassembled WGS sequence"/>
</dbReference>
<proteinExistence type="predicted"/>
<organism evidence="2 3">
    <name type="scientific">Triparma laevis f. longispina</name>
    <dbReference type="NCBI Taxonomy" id="1714387"/>
    <lineage>
        <taxon>Eukaryota</taxon>
        <taxon>Sar</taxon>
        <taxon>Stramenopiles</taxon>
        <taxon>Ochrophyta</taxon>
        <taxon>Bolidophyceae</taxon>
        <taxon>Parmales</taxon>
        <taxon>Triparmaceae</taxon>
        <taxon>Triparma</taxon>
    </lineage>
</organism>
<dbReference type="GO" id="GO:0016597">
    <property type="term" value="F:amino acid binding"/>
    <property type="evidence" value="ECO:0007669"/>
    <property type="project" value="InterPro"/>
</dbReference>